<evidence type="ECO:0000256" key="1">
    <source>
        <dbReference type="SAM" id="SignalP"/>
    </source>
</evidence>
<protein>
    <submittedName>
        <fullName evidence="2">YncE family protein</fullName>
    </submittedName>
</protein>
<dbReference type="RefSeq" id="WP_282335213.1">
    <property type="nucleotide sequence ID" value="NZ_JASBRG010000007.1"/>
</dbReference>
<dbReference type="InterPro" id="IPR051200">
    <property type="entry name" value="Host-pathogen_enzymatic-act"/>
</dbReference>
<name>A0ABT6RFC4_9BACT</name>
<reference evidence="2 3" key="1">
    <citation type="submission" date="2023-05" db="EMBL/GenBank/DDBJ databases">
        <title>Genome sequence of Pinibacter sp. MAH-24.</title>
        <authorList>
            <person name="Huq M.A."/>
        </authorList>
    </citation>
    <scope>NUCLEOTIDE SEQUENCE [LARGE SCALE GENOMIC DNA]</scope>
    <source>
        <strain evidence="2 3">MAH-24</strain>
    </source>
</reference>
<dbReference type="Gene3D" id="2.130.10.10">
    <property type="entry name" value="YVTN repeat-like/Quinoprotein amine dehydrogenase"/>
    <property type="match status" value="1"/>
</dbReference>
<evidence type="ECO:0000313" key="2">
    <source>
        <dbReference type="EMBL" id="MDI3321105.1"/>
    </source>
</evidence>
<sequence>MTKELALSLSTGLILSSALFTNVFAQDKPYHLVKTFHIASAGGWDYLAVNNNKLYVSHGTQVNILDKTTGDSVGVIPNTTGVHGIAFDNALNKGYTSNGKLNSVTVFDLTTNNVQAQILVGENPDAIMLEPFSKKVITCNGRSKDLSVIDPQSNKVVATIALDGKPETAVSDGEGKVFVNIEDKSEIAVINIKTMSVEAKWSIAPGEAPTGLAFDKTSKRLFAGCDNKLLIVTDATNGKTIAKVPIGEGCDGVAFDNESKTIFASNGEDGTMTVIKEKSANSFEVINTVATKKGARTIAIDEVSHAIYLPTADFVAGPHEGKRPPIVPGSFEVLVYNK</sequence>
<evidence type="ECO:0000313" key="3">
    <source>
        <dbReference type="Proteomes" id="UP001226434"/>
    </source>
</evidence>
<keyword evidence="3" id="KW-1185">Reference proteome</keyword>
<feature type="signal peptide" evidence="1">
    <location>
        <begin position="1"/>
        <end position="25"/>
    </location>
</feature>
<dbReference type="Proteomes" id="UP001226434">
    <property type="component" value="Unassembled WGS sequence"/>
</dbReference>
<dbReference type="SUPFAM" id="SSF51004">
    <property type="entry name" value="C-terminal (heme d1) domain of cytochrome cd1-nitrite reductase"/>
    <property type="match status" value="1"/>
</dbReference>
<feature type="chain" id="PRO_5045486642" evidence="1">
    <location>
        <begin position="26"/>
        <end position="338"/>
    </location>
</feature>
<dbReference type="PANTHER" id="PTHR47197:SF3">
    <property type="entry name" value="DIHYDRO-HEME D1 DEHYDROGENASE"/>
    <property type="match status" value="1"/>
</dbReference>
<proteinExistence type="predicted"/>
<dbReference type="InterPro" id="IPR015943">
    <property type="entry name" value="WD40/YVTN_repeat-like_dom_sf"/>
</dbReference>
<keyword evidence="1" id="KW-0732">Signal</keyword>
<dbReference type="EMBL" id="JASBRG010000007">
    <property type="protein sequence ID" value="MDI3321105.1"/>
    <property type="molecule type" value="Genomic_DNA"/>
</dbReference>
<accession>A0ABT6RFC4</accession>
<gene>
    <name evidence="2" type="ORF">QJ048_15030</name>
</gene>
<dbReference type="InterPro" id="IPR011048">
    <property type="entry name" value="Haem_d1_sf"/>
</dbReference>
<comment type="caution">
    <text evidence="2">The sequence shown here is derived from an EMBL/GenBank/DDBJ whole genome shotgun (WGS) entry which is preliminary data.</text>
</comment>
<organism evidence="2 3">
    <name type="scientific">Pinibacter soli</name>
    <dbReference type="NCBI Taxonomy" id="3044211"/>
    <lineage>
        <taxon>Bacteria</taxon>
        <taxon>Pseudomonadati</taxon>
        <taxon>Bacteroidota</taxon>
        <taxon>Chitinophagia</taxon>
        <taxon>Chitinophagales</taxon>
        <taxon>Chitinophagaceae</taxon>
        <taxon>Pinibacter</taxon>
    </lineage>
</organism>
<dbReference type="PANTHER" id="PTHR47197">
    <property type="entry name" value="PROTEIN NIRF"/>
    <property type="match status" value="1"/>
</dbReference>